<evidence type="ECO:0000256" key="10">
    <source>
        <dbReference type="ARBA" id="ARBA00023136"/>
    </source>
</evidence>
<feature type="transmembrane region" description="Helical" evidence="12">
    <location>
        <begin position="155"/>
        <end position="180"/>
    </location>
</feature>
<dbReference type="Gene3D" id="3.30.565.10">
    <property type="entry name" value="Histidine kinase-like ATPase, C-terminal domain"/>
    <property type="match status" value="1"/>
</dbReference>
<dbReference type="InterPro" id="IPR036097">
    <property type="entry name" value="HisK_dim/P_sf"/>
</dbReference>
<organism evidence="15 16">
    <name type="scientific">Rhodococcoides kroppenstedtii</name>
    <dbReference type="NCBI Taxonomy" id="293050"/>
    <lineage>
        <taxon>Bacteria</taxon>
        <taxon>Bacillati</taxon>
        <taxon>Actinomycetota</taxon>
        <taxon>Actinomycetes</taxon>
        <taxon>Mycobacteriales</taxon>
        <taxon>Nocardiaceae</taxon>
        <taxon>Rhodococcoides</taxon>
    </lineage>
</organism>
<proteinExistence type="predicted"/>
<gene>
    <name evidence="15" type="ORF">HQ605_09865</name>
</gene>
<dbReference type="CDD" id="cd00075">
    <property type="entry name" value="HATPase"/>
    <property type="match status" value="1"/>
</dbReference>
<dbReference type="CDD" id="cd00082">
    <property type="entry name" value="HisKA"/>
    <property type="match status" value="1"/>
</dbReference>
<dbReference type="PROSITE" id="PS50885">
    <property type="entry name" value="HAMP"/>
    <property type="match status" value="1"/>
</dbReference>
<dbReference type="InterPro" id="IPR050428">
    <property type="entry name" value="TCS_sensor_his_kinase"/>
</dbReference>
<dbReference type="CDD" id="cd06225">
    <property type="entry name" value="HAMP"/>
    <property type="match status" value="1"/>
</dbReference>
<dbReference type="InterPro" id="IPR003594">
    <property type="entry name" value="HATPase_dom"/>
</dbReference>
<keyword evidence="8 12" id="KW-1133">Transmembrane helix</keyword>
<dbReference type="PRINTS" id="PR00344">
    <property type="entry name" value="BCTRLSENSOR"/>
</dbReference>
<dbReference type="InterPro" id="IPR003660">
    <property type="entry name" value="HAMP_dom"/>
</dbReference>
<dbReference type="EC" id="2.7.13.3" evidence="3"/>
<feature type="domain" description="Histidine kinase" evidence="13">
    <location>
        <begin position="247"/>
        <end position="453"/>
    </location>
</feature>
<keyword evidence="5" id="KW-0808">Transferase</keyword>
<dbReference type="SUPFAM" id="SSF47384">
    <property type="entry name" value="Homodimeric domain of signal transducing histidine kinase"/>
    <property type="match status" value="1"/>
</dbReference>
<dbReference type="Pfam" id="PF00672">
    <property type="entry name" value="HAMP"/>
    <property type="match status" value="1"/>
</dbReference>
<evidence type="ECO:0000256" key="5">
    <source>
        <dbReference type="ARBA" id="ARBA00022679"/>
    </source>
</evidence>
<dbReference type="SMART" id="SM00388">
    <property type="entry name" value="HisKA"/>
    <property type="match status" value="1"/>
</dbReference>
<dbReference type="InterPro" id="IPR003661">
    <property type="entry name" value="HisK_dim/P_dom"/>
</dbReference>
<dbReference type="PANTHER" id="PTHR45436">
    <property type="entry name" value="SENSOR HISTIDINE KINASE YKOH"/>
    <property type="match status" value="1"/>
</dbReference>
<keyword evidence="4" id="KW-0597">Phosphoprotein</keyword>
<dbReference type="EMBL" id="JABUKG010000009">
    <property type="protein sequence ID" value="MBY6321129.1"/>
    <property type="molecule type" value="Genomic_DNA"/>
</dbReference>
<evidence type="ECO:0000256" key="2">
    <source>
        <dbReference type="ARBA" id="ARBA00004236"/>
    </source>
</evidence>
<comment type="caution">
    <text evidence="15">The sequence shown here is derived from an EMBL/GenBank/DDBJ whole genome shotgun (WGS) entry which is preliminary data.</text>
</comment>
<evidence type="ECO:0000256" key="12">
    <source>
        <dbReference type="SAM" id="Phobius"/>
    </source>
</evidence>
<evidence type="ECO:0000256" key="8">
    <source>
        <dbReference type="ARBA" id="ARBA00022989"/>
    </source>
</evidence>
<dbReference type="Gene3D" id="1.10.287.130">
    <property type="match status" value="1"/>
</dbReference>
<dbReference type="InterPro" id="IPR004358">
    <property type="entry name" value="Sig_transdc_His_kin-like_C"/>
</dbReference>
<protein>
    <recommendedName>
        <fullName evidence="3">histidine kinase</fullName>
        <ecNumber evidence="3">2.7.13.3</ecNumber>
    </recommendedName>
</protein>
<dbReference type="Gene3D" id="6.10.340.10">
    <property type="match status" value="1"/>
</dbReference>
<dbReference type="InterPro" id="IPR036890">
    <property type="entry name" value="HATPase_C_sf"/>
</dbReference>
<evidence type="ECO:0000256" key="4">
    <source>
        <dbReference type="ARBA" id="ARBA00022553"/>
    </source>
</evidence>
<dbReference type="SUPFAM" id="SSF55874">
    <property type="entry name" value="ATPase domain of HSP90 chaperone/DNA topoisomerase II/histidine kinase"/>
    <property type="match status" value="1"/>
</dbReference>
<dbReference type="Proteomes" id="UP001520140">
    <property type="component" value="Unassembled WGS sequence"/>
</dbReference>
<keyword evidence="16" id="KW-1185">Reference proteome</keyword>
<keyword evidence="10 12" id="KW-0472">Membrane</keyword>
<dbReference type="SMART" id="SM00304">
    <property type="entry name" value="HAMP"/>
    <property type="match status" value="1"/>
</dbReference>
<dbReference type="Pfam" id="PF02518">
    <property type="entry name" value="HATPase_c"/>
    <property type="match status" value="1"/>
</dbReference>
<sequence>MTGLRTPSLRRRLVLSVMAVVLALLVGIAVAATLLLRHQLEASAGDSLAGRAQTAQRLLDNGADAAEIVSATQGENVAAQLVTTDGRVVGDLTLRATTPPPALRPPNGGPPGPPPPGDDVPRTVATRVSTTTLSDGSVLTVAVDASGIAAVQRQLLLVLIPLVTIAALVAAALLTVVVGASLKPLRGMTSLARSITRGRRGERLSPTRTDTELGETALAFDEMLDELEGAEARERAEAERTRRFVDDAAHDLRTPVAGMSAAAETLLRASDADRETRERLLTAMIRESRRASALIDDLLTVARSADEVTLDRRPHDVLEIARADAERVRIGRPGTTVVVTGQPTTARIDAPRVARILANLTDNAVRYGPPGGAVTVTVDRDGPDARIRVHDDGPPLDDAHRERIFDRLVRLESARSTAGSGLGLTIARRFARAHGGDVRYDGSAFVVTLPIDGRPSDDRPGGERPA</sequence>
<name>A0ABS7NT05_9NOCA</name>
<reference evidence="15 16" key="1">
    <citation type="submission" date="2020-06" db="EMBL/GenBank/DDBJ databases">
        <title>Taxonomy, biology and ecology of Rhodococcus bacteria occurring in California pistachio and other woody hosts as revealed by genome sequence analyses.</title>
        <authorList>
            <person name="Gai Y."/>
            <person name="Riely B."/>
        </authorList>
    </citation>
    <scope>NUCLEOTIDE SEQUENCE [LARGE SCALE GENOMIC DNA]</scope>
    <source>
        <strain evidence="15 16">BP-284</strain>
    </source>
</reference>
<dbReference type="Pfam" id="PF00512">
    <property type="entry name" value="HisKA"/>
    <property type="match status" value="1"/>
</dbReference>
<dbReference type="PANTHER" id="PTHR45436:SF5">
    <property type="entry name" value="SENSOR HISTIDINE KINASE TRCS"/>
    <property type="match status" value="1"/>
</dbReference>
<evidence type="ECO:0000256" key="7">
    <source>
        <dbReference type="ARBA" id="ARBA00022777"/>
    </source>
</evidence>
<keyword evidence="9" id="KW-0902">Two-component regulatory system</keyword>
<evidence type="ECO:0000256" key="6">
    <source>
        <dbReference type="ARBA" id="ARBA00022692"/>
    </source>
</evidence>
<feature type="compositionally biased region" description="Pro residues" evidence="11">
    <location>
        <begin position="98"/>
        <end position="118"/>
    </location>
</feature>
<keyword evidence="6 12" id="KW-0812">Transmembrane</keyword>
<evidence type="ECO:0000256" key="9">
    <source>
        <dbReference type="ARBA" id="ARBA00023012"/>
    </source>
</evidence>
<evidence type="ECO:0000256" key="1">
    <source>
        <dbReference type="ARBA" id="ARBA00000085"/>
    </source>
</evidence>
<dbReference type="RefSeq" id="WP_068103552.1">
    <property type="nucleotide sequence ID" value="NZ_JABUKE010000008.1"/>
</dbReference>
<evidence type="ECO:0000259" key="13">
    <source>
        <dbReference type="PROSITE" id="PS50109"/>
    </source>
</evidence>
<dbReference type="SMART" id="SM00387">
    <property type="entry name" value="HATPase_c"/>
    <property type="match status" value="1"/>
</dbReference>
<evidence type="ECO:0000256" key="3">
    <source>
        <dbReference type="ARBA" id="ARBA00012438"/>
    </source>
</evidence>
<evidence type="ECO:0000256" key="11">
    <source>
        <dbReference type="SAM" id="MobiDB-lite"/>
    </source>
</evidence>
<evidence type="ECO:0000313" key="15">
    <source>
        <dbReference type="EMBL" id="MBY6321129.1"/>
    </source>
</evidence>
<dbReference type="PROSITE" id="PS50109">
    <property type="entry name" value="HIS_KIN"/>
    <property type="match status" value="1"/>
</dbReference>
<comment type="subcellular location">
    <subcellularLocation>
        <location evidence="2">Cell membrane</location>
    </subcellularLocation>
</comment>
<feature type="region of interest" description="Disordered" evidence="11">
    <location>
        <begin position="95"/>
        <end position="121"/>
    </location>
</feature>
<evidence type="ECO:0000259" key="14">
    <source>
        <dbReference type="PROSITE" id="PS50885"/>
    </source>
</evidence>
<feature type="domain" description="HAMP" evidence="14">
    <location>
        <begin position="179"/>
        <end position="232"/>
    </location>
</feature>
<comment type="catalytic activity">
    <reaction evidence="1">
        <text>ATP + protein L-histidine = ADP + protein N-phospho-L-histidine.</text>
        <dbReference type="EC" id="2.7.13.3"/>
    </reaction>
</comment>
<accession>A0ABS7NT05</accession>
<evidence type="ECO:0000313" key="16">
    <source>
        <dbReference type="Proteomes" id="UP001520140"/>
    </source>
</evidence>
<dbReference type="InterPro" id="IPR005467">
    <property type="entry name" value="His_kinase_dom"/>
</dbReference>
<keyword evidence="7" id="KW-0418">Kinase</keyword>